<evidence type="ECO:0000256" key="4">
    <source>
        <dbReference type="ARBA" id="ARBA00022664"/>
    </source>
</evidence>
<feature type="compositionally biased region" description="Low complexity" evidence="9">
    <location>
        <begin position="60"/>
        <end position="75"/>
    </location>
</feature>
<organism evidence="12 13">
    <name type="scientific">Cutaneotrichosporon cavernicola</name>
    <dbReference type="NCBI Taxonomy" id="279322"/>
    <lineage>
        <taxon>Eukaryota</taxon>
        <taxon>Fungi</taxon>
        <taxon>Dikarya</taxon>
        <taxon>Basidiomycota</taxon>
        <taxon>Agaricomycotina</taxon>
        <taxon>Tremellomycetes</taxon>
        <taxon>Trichosporonales</taxon>
        <taxon>Trichosporonaceae</taxon>
        <taxon>Cutaneotrichosporon</taxon>
    </lineage>
</organism>
<gene>
    <name evidence="12" type="primary">dus2</name>
    <name evidence="12" type="ORF">CcaverHIS019_0701580</name>
</gene>
<comment type="catalytic activity">
    <reaction evidence="7">
        <text>a 5,6-dihydrouridine in mRNA + NAD(+) = a uridine in mRNA + NADH + H(+)</text>
        <dbReference type="Rhea" id="RHEA:69851"/>
        <dbReference type="Rhea" id="RHEA-COMP:14658"/>
        <dbReference type="Rhea" id="RHEA-COMP:17789"/>
        <dbReference type="ChEBI" id="CHEBI:15378"/>
        <dbReference type="ChEBI" id="CHEBI:57540"/>
        <dbReference type="ChEBI" id="CHEBI:57945"/>
        <dbReference type="ChEBI" id="CHEBI:65315"/>
        <dbReference type="ChEBI" id="CHEBI:74443"/>
    </reaction>
    <physiologicalReaction direction="right-to-left" evidence="7">
        <dbReference type="Rhea" id="RHEA:69853"/>
    </physiologicalReaction>
</comment>
<dbReference type="AlphaFoldDB" id="A0AA48L9Z6"/>
<evidence type="ECO:0000256" key="8">
    <source>
        <dbReference type="ARBA" id="ARBA00049447"/>
    </source>
</evidence>
<dbReference type="RefSeq" id="XP_060459851.1">
    <property type="nucleotide sequence ID" value="XM_060603571.1"/>
</dbReference>
<dbReference type="KEGG" id="ccac:CcaHIS019_0701580"/>
<keyword evidence="10" id="KW-0732">Signal</keyword>
<dbReference type="SUPFAM" id="SSF51395">
    <property type="entry name" value="FMN-linked oxidoreductases"/>
    <property type="match status" value="1"/>
</dbReference>
<evidence type="ECO:0000256" key="7">
    <source>
        <dbReference type="ARBA" id="ARBA00048342"/>
    </source>
</evidence>
<proteinExistence type="predicted"/>
<dbReference type="GO" id="GO:0017150">
    <property type="term" value="F:tRNA dihydrouridine synthase activity"/>
    <property type="evidence" value="ECO:0007669"/>
    <property type="project" value="InterPro"/>
</dbReference>
<feature type="region of interest" description="Disordered" evidence="9">
    <location>
        <begin position="36"/>
        <end position="93"/>
    </location>
</feature>
<dbReference type="GO" id="GO:0005737">
    <property type="term" value="C:cytoplasm"/>
    <property type="evidence" value="ECO:0007669"/>
    <property type="project" value="TreeGrafter"/>
</dbReference>
<dbReference type="EMBL" id="AP028218">
    <property type="protein sequence ID" value="BEI94586.1"/>
    <property type="molecule type" value="Genomic_DNA"/>
</dbReference>
<dbReference type="Proteomes" id="UP001233271">
    <property type="component" value="Chromosome 7a"/>
</dbReference>
<dbReference type="InterPro" id="IPR018517">
    <property type="entry name" value="tRNA_hU_synthase_CS"/>
</dbReference>
<keyword evidence="5" id="KW-0819">tRNA processing</keyword>
<evidence type="ECO:0000256" key="5">
    <source>
        <dbReference type="ARBA" id="ARBA00022694"/>
    </source>
</evidence>
<feature type="chain" id="PRO_5041347584" description="DUS-like FMN-binding domain-containing protein" evidence="10">
    <location>
        <begin position="19"/>
        <end position="498"/>
    </location>
</feature>
<dbReference type="InterPro" id="IPR013785">
    <property type="entry name" value="Aldolase_TIM"/>
</dbReference>
<dbReference type="GO" id="GO:0006397">
    <property type="term" value="P:mRNA processing"/>
    <property type="evidence" value="ECO:0007669"/>
    <property type="project" value="UniProtKB-KW"/>
</dbReference>
<dbReference type="InterPro" id="IPR052582">
    <property type="entry name" value="tRNA-DUS-like"/>
</dbReference>
<dbReference type="CDD" id="cd02801">
    <property type="entry name" value="DUS_like_FMN"/>
    <property type="match status" value="1"/>
</dbReference>
<protein>
    <recommendedName>
        <fullName evidence="11">DUS-like FMN-binding domain-containing protein</fullName>
    </recommendedName>
</protein>
<feature type="domain" description="DUS-like FMN-binding" evidence="11">
    <location>
        <begin position="132"/>
        <end position="369"/>
    </location>
</feature>
<dbReference type="PANTHER" id="PTHR45936">
    <property type="entry name" value="TRNA-DIHYDROURIDINE(20) SYNTHASE [NAD(P)+]-LIKE"/>
    <property type="match status" value="1"/>
</dbReference>
<reference evidence="12" key="1">
    <citation type="journal article" date="2023" name="BMC Genomics">
        <title>Chromosome-level genome assemblies of Cutaneotrichosporon spp. (Trichosporonales, Basidiomycota) reveal imbalanced evolution between nucleotide sequences and chromosome synteny.</title>
        <authorList>
            <person name="Kobayashi Y."/>
            <person name="Kayamori A."/>
            <person name="Aoki K."/>
            <person name="Shiwa Y."/>
            <person name="Matsutani M."/>
            <person name="Fujita N."/>
            <person name="Sugita T."/>
            <person name="Iwasaki W."/>
            <person name="Tanaka N."/>
            <person name="Takashima M."/>
        </authorList>
    </citation>
    <scope>NUCLEOTIDE SEQUENCE</scope>
    <source>
        <strain evidence="12">HIS019</strain>
    </source>
</reference>
<keyword evidence="4" id="KW-0507">mRNA processing</keyword>
<dbReference type="PANTHER" id="PTHR45936:SF1">
    <property type="entry name" value="TRNA-DIHYDROURIDINE(20) SYNTHASE [NAD(P)+]-LIKE"/>
    <property type="match status" value="1"/>
</dbReference>
<dbReference type="Gene3D" id="3.20.20.70">
    <property type="entry name" value="Aldolase class I"/>
    <property type="match status" value="1"/>
</dbReference>
<dbReference type="Pfam" id="PF01207">
    <property type="entry name" value="Dus"/>
    <property type="match status" value="1"/>
</dbReference>
<keyword evidence="3" id="KW-0288">FMN</keyword>
<evidence type="ECO:0000256" key="3">
    <source>
        <dbReference type="ARBA" id="ARBA00022643"/>
    </source>
</evidence>
<comment type="catalytic activity">
    <reaction evidence="8">
        <text>a 5,6-dihydrouridine in mRNA + NADP(+) = a uridine in mRNA + NADPH + H(+)</text>
        <dbReference type="Rhea" id="RHEA:69855"/>
        <dbReference type="Rhea" id="RHEA-COMP:14658"/>
        <dbReference type="Rhea" id="RHEA-COMP:17789"/>
        <dbReference type="ChEBI" id="CHEBI:15378"/>
        <dbReference type="ChEBI" id="CHEBI:57783"/>
        <dbReference type="ChEBI" id="CHEBI:58349"/>
        <dbReference type="ChEBI" id="CHEBI:65315"/>
        <dbReference type="ChEBI" id="CHEBI:74443"/>
    </reaction>
    <physiologicalReaction direction="right-to-left" evidence="8">
        <dbReference type="Rhea" id="RHEA:69857"/>
    </physiologicalReaction>
</comment>
<keyword evidence="6" id="KW-0560">Oxidoreductase</keyword>
<evidence type="ECO:0000259" key="11">
    <source>
        <dbReference type="Pfam" id="PF01207"/>
    </source>
</evidence>
<evidence type="ECO:0000256" key="2">
    <source>
        <dbReference type="ARBA" id="ARBA00022630"/>
    </source>
</evidence>
<evidence type="ECO:0000256" key="1">
    <source>
        <dbReference type="ARBA" id="ARBA00001917"/>
    </source>
</evidence>
<dbReference type="InterPro" id="IPR035587">
    <property type="entry name" value="DUS-like_FMN-bd"/>
</dbReference>
<evidence type="ECO:0000256" key="6">
    <source>
        <dbReference type="ARBA" id="ARBA00023002"/>
    </source>
</evidence>
<accession>A0AA48L9Z6</accession>
<dbReference type="GeneID" id="85498456"/>
<keyword evidence="13" id="KW-1185">Reference proteome</keyword>
<evidence type="ECO:0000313" key="13">
    <source>
        <dbReference type="Proteomes" id="UP001233271"/>
    </source>
</evidence>
<name>A0AA48L9Z6_9TREE</name>
<feature type="signal peptide" evidence="10">
    <location>
        <begin position="1"/>
        <end position="18"/>
    </location>
</feature>
<keyword evidence="2" id="KW-0285">Flavoprotein</keyword>
<evidence type="ECO:0000256" key="10">
    <source>
        <dbReference type="SAM" id="SignalP"/>
    </source>
</evidence>
<evidence type="ECO:0000313" key="12">
    <source>
        <dbReference type="EMBL" id="BEI94586.1"/>
    </source>
</evidence>
<dbReference type="PROSITE" id="PS01136">
    <property type="entry name" value="UPF0034"/>
    <property type="match status" value="1"/>
</dbReference>
<dbReference type="GO" id="GO:0050660">
    <property type="term" value="F:flavin adenine dinucleotide binding"/>
    <property type="evidence" value="ECO:0007669"/>
    <property type="project" value="InterPro"/>
</dbReference>
<feature type="compositionally biased region" description="Basic residues" evidence="9">
    <location>
        <begin position="76"/>
        <end position="85"/>
    </location>
</feature>
<evidence type="ECO:0000256" key="9">
    <source>
        <dbReference type="SAM" id="MobiDB-lite"/>
    </source>
</evidence>
<comment type="cofactor">
    <cofactor evidence="1">
        <name>FMN</name>
        <dbReference type="ChEBI" id="CHEBI:58210"/>
    </cofactor>
</comment>
<sequence>MLFGRLTAALNRLRLAMTVAVHPASPITEPAAKRMRLSPEMEGPQPAAIGTTVFPKPPNDSTASLATASTDSSPQPKKKKSRRSPKAGDWSIVPTSEQEVASAAACEETMSLPFELERSYAHELVYSNKLVLAPMVRSGVLPARLLSLYYGAGLVWTPEIVDKAIIGAQRSVDPETGIVTYHKGQGAIWTTHPIEKPFVIFQIGSSDPKLAAEAAKVVEQDVSGIDLNCGCPKPFSTHSGMGAALLSTPDLLLDILRSVLRAVDVPVSCKIRLLAGQQDTRHLASRILRTGVRNLTVHCRTRDMRPRERAIWDRLRDIVELGERRGVNVICNGDGEGAVNWEKIKEETGASSAMLARSAENNPSVFRPEGPVDNLTQVVPRLLNIAEYTKCSWGSIKFLLMQYRPSPPPLSTISRARRKELNEVLSRAKSVEELAENLKIELGQGKTLFDELDAKLRARPEWAVWEASRAGSEVVDPKPAEVQEAQAEEGNVLLAAAA</sequence>